<gene>
    <name evidence="1" type="ORF">SNAT2548_LOCUS30832</name>
</gene>
<dbReference type="EMBL" id="CAJNDS010002626">
    <property type="protein sequence ID" value="CAE7549156.1"/>
    <property type="molecule type" value="Genomic_DNA"/>
</dbReference>
<proteinExistence type="predicted"/>
<evidence type="ECO:0000313" key="2">
    <source>
        <dbReference type="Proteomes" id="UP000604046"/>
    </source>
</evidence>
<protein>
    <recommendedName>
        <fullName evidence="3">GST N-terminal domain-containing protein</fullName>
    </recommendedName>
</protein>
<name>A0A812U0B8_9DINO</name>
<organism evidence="1 2">
    <name type="scientific">Symbiodinium natans</name>
    <dbReference type="NCBI Taxonomy" id="878477"/>
    <lineage>
        <taxon>Eukaryota</taxon>
        <taxon>Sar</taxon>
        <taxon>Alveolata</taxon>
        <taxon>Dinophyceae</taxon>
        <taxon>Suessiales</taxon>
        <taxon>Symbiodiniaceae</taxon>
        <taxon>Symbiodinium</taxon>
    </lineage>
</organism>
<evidence type="ECO:0008006" key="3">
    <source>
        <dbReference type="Google" id="ProtNLM"/>
    </source>
</evidence>
<dbReference type="CDD" id="cd00570">
    <property type="entry name" value="GST_N_family"/>
    <property type="match status" value="1"/>
</dbReference>
<dbReference type="SUPFAM" id="SSF47616">
    <property type="entry name" value="GST C-terminal domain-like"/>
    <property type="match status" value="1"/>
</dbReference>
<dbReference type="InterPro" id="IPR036282">
    <property type="entry name" value="Glutathione-S-Trfase_C_sf"/>
</dbReference>
<keyword evidence="2" id="KW-1185">Reference proteome</keyword>
<dbReference type="Gene3D" id="3.40.30.10">
    <property type="entry name" value="Glutaredoxin"/>
    <property type="match status" value="1"/>
</dbReference>
<dbReference type="AlphaFoldDB" id="A0A812U0B8"/>
<comment type="caution">
    <text evidence="1">The sequence shown here is derived from an EMBL/GenBank/DDBJ whole genome shotgun (WGS) entry which is preliminary data.</text>
</comment>
<reference evidence="1" key="1">
    <citation type="submission" date="2021-02" db="EMBL/GenBank/DDBJ databases">
        <authorList>
            <person name="Dougan E. K."/>
            <person name="Rhodes N."/>
            <person name="Thang M."/>
            <person name="Chan C."/>
        </authorList>
    </citation>
    <scope>NUCLEOTIDE SEQUENCE</scope>
</reference>
<dbReference type="OrthoDB" id="527395at2759"/>
<dbReference type="InterPro" id="IPR036249">
    <property type="entry name" value="Thioredoxin-like_sf"/>
</dbReference>
<dbReference type="SUPFAM" id="SSF52833">
    <property type="entry name" value="Thioredoxin-like"/>
    <property type="match status" value="1"/>
</dbReference>
<dbReference type="Proteomes" id="UP000604046">
    <property type="component" value="Unassembled WGS sequence"/>
</dbReference>
<accession>A0A812U0B8</accession>
<sequence length="271" mass="30477">MSDLELICLPGSPWSAKAFWILDACSISFRKRPFEPFADELWLRYKLGLGPWHRRFWTRLTVPIAIVPTGTSNGSGVLTESFDIAEWALRKSPGDEPLTDATLQALRGWNDLSDVVMQYGRAAFVDAAKKDVRVAMEVLAPPWMKKLPYFIKKLVMTVAVKVFAFKYGRENAGSKLEAVMEAVQKIRAALQNGGGKFLMNDRFSYADMVMAIALNFLVPSEGVLLFCIPKKFQTDAPDLLRDFEDVKLGHIPLEPCLLRCPRNPAPSLRRP</sequence>
<evidence type="ECO:0000313" key="1">
    <source>
        <dbReference type="EMBL" id="CAE7549156.1"/>
    </source>
</evidence>